<reference evidence="1" key="1">
    <citation type="submission" date="2021-01" db="EMBL/GenBank/DDBJ databases">
        <authorList>
            <consortium name="Aspergillus luchuensis mut. kawachii IFO 4304 genome sequencing consortium"/>
            <person name="Kazuki M."/>
            <person name="Futagami T."/>
        </authorList>
    </citation>
    <scope>NUCLEOTIDE SEQUENCE</scope>
    <source>
        <strain evidence="1">IFO 4308</strain>
    </source>
</reference>
<dbReference type="EMBL" id="AP024427">
    <property type="protein sequence ID" value="BCR98157.1"/>
    <property type="molecule type" value="Genomic_DNA"/>
</dbReference>
<name>A0A7R7W852_ASPKA</name>
<dbReference type="RefSeq" id="XP_041541923.1">
    <property type="nucleotide sequence ID" value="XM_041688106.1"/>
</dbReference>
<dbReference type="Proteomes" id="UP000661280">
    <property type="component" value="Chromosome 3"/>
</dbReference>
<dbReference type="GeneID" id="64959482"/>
<dbReference type="AlphaFoldDB" id="A0A7R7W852"/>
<dbReference type="OrthoDB" id="4232626at2759"/>
<accession>A0A7R7W852</accession>
<evidence type="ECO:0000313" key="1">
    <source>
        <dbReference type="EMBL" id="BCR98157.1"/>
    </source>
</evidence>
<proteinExistence type="predicted"/>
<organism evidence="1 2">
    <name type="scientific">Aspergillus kawachii</name>
    <name type="common">White koji mold</name>
    <name type="synonym">Aspergillus awamori var. kawachi</name>
    <dbReference type="NCBI Taxonomy" id="1069201"/>
    <lineage>
        <taxon>Eukaryota</taxon>
        <taxon>Fungi</taxon>
        <taxon>Dikarya</taxon>
        <taxon>Ascomycota</taxon>
        <taxon>Pezizomycotina</taxon>
        <taxon>Eurotiomycetes</taxon>
        <taxon>Eurotiomycetidae</taxon>
        <taxon>Eurotiales</taxon>
        <taxon>Aspergillaceae</taxon>
        <taxon>Aspergillus</taxon>
        <taxon>Aspergillus subgen. Circumdati</taxon>
    </lineage>
</organism>
<reference evidence="1" key="2">
    <citation type="submission" date="2021-02" db="EMBL/GenBank/DDBJ databases">
        <title>Aspergillus luchuensis mut. kawachii IFO 4304 genome sequence.</title>
        <authorList>
            <person name="Mori K."/>
            <person name="Kadooka C."/>
            <person name="Goto M."/>
            <person name="Futagami T."/>
        </authorList>
    </citation>
    <scope>NUCLEOTIDE SEQUENCE</scope>
    <source>
        <strain evidence="1">IFO 4308</strain>
    </source>
</reference>
<gene>
    <name evidence="1" type="ORF">AKAW2_31476A</name>
</gene>
<protein>
    <submittedName>
        <fullName evidence="1">Uncharacterized protein</fullName>
    </submittedName>
</protein>
<sequence>MRSPGPPCQYEGQYCWQGPVSKKYYWIKTSLRTLVINVEQGGILETHDDVLAMCDTAICRKLSTPFETKPGFQQSHVRLSSSANKYQCPSISVCTTFKLFITGQ</sequence>
<evidence type="ECO:0000313" key="2">
    <source>
        <dbReference type="Proteomes" id="UP000661280"/>
    </source>
</evidence>
<dbReference type="KEGG" id="aluc:AKAW2_31476A"/>
<keyword evidence="2" id="KW-1185">Reference proteome</keyword>